<dbReference type="InterPro" id="IPR011047">
    <property type="entry name" value="Quinoprotein_ADH-like_sf"/>
</dbReference>
<dbReference type="OrthoDB" id="2096344at2759"/>
<dbReference type="PROSITE" id="PS50294">
    <property type="entry name" value="WD_REPEATS_REGION"/>
    <property type="match status" value="1"/>
</dbReference>
<feature type="region of interest" description="Disordered" evidence="4">
    <location>
        <begin position="68"/>
        <end position="88"/>
    </location>
</feature>
<keyword evidence="1 3" id="KW-0853">WD repeat</keyword>
<dbReference type="PANTHER" id="PTHR19848">
    <property type="entry name" value="WD40 REPEAT PROTEIN"/>
    <property type="match status" value="1"/>
</dbReference>
<dbReference type="GeneID" id="68115358"/>
<dbReference type="Proteomes" id="UP000444721">
    <property type="component" value="Unassembled WGS sequence"/>
</dbReference>
<dbReference type="PROSITE" id="PS50082">
    <property type="entry name" value="WD_REPEATS_2"/>
    <property type="match status" value="3"/>
</dbReference>
<dbReference type="RefSeq" id="XP_044558149.1">
    <property type="nucleotide sequence ID" value="XM_044711962.1"/>
</dbReference>
<dbReference type="SMART" id="SM00320">
    <property type="entry name" value="WD40"/>
    <property type="match status" value="9"/>
</dbReference>
<organism evidence="5 6">
    <name type="scientific">Naegleria fowleri</name>
    <name type="common">Brain eating amoeba</name>
    <dbReference type="NCBI Taxonomy" id="5763"/>
    <lineage>
        <taxon>Eukaryota</taxon>
        <taxon>Discoba</taxon>
        <taxon>Heterolobosea</taxon>
        <taxon>Tetramitia</taxon>
        <taxon>Eutetramitia</taxon>
        <taxon>Vahlkampfiidae</taxon>
        <taxon>Naegleria</taxon>
    </lineage>
</organism>
<gene>
    <name evidence="5" type="ORF">FDP41_008140</name>
</gene>
<feature type="region of interest" description="Disordered" evidence="4">
    <location>
        <begin position="1"/>
        <end position="27"/>
    </location>
</feature>
<dbReference type="SUPFAM" id="SSF50998">
    <property type="entry name" value="Quinoprotein alcohol dehydrogenase-like"/>
    <property type="match status" value="1"/>
</dbReference>
<evidence type="ECO:0000313" key="6">
    <source>
        <dbReference type="Proteomes" id="UP000444721"/>
    </source>
</evidence>
<sequence length="902" mass="103254">MIPSQKNEDSQGTNGHSSTKEEASSKGMKTMMMIHTVAPHSSSTHEKDGLQQLSPEFLFRRSAYSRDSFKTTTTSPPSTTSPTSTSQILNPSTPFFFPSYGTSLQEMQQQQQQYHHHDEAFSYHAPAFSREESHLPRVKNLFGVPTPRFCSYIVKGVHEVYTTIGPNICGWNLLHNKSVEEVEQLTFEQVQQFSEGVSHKRFLNFCAHENLITIMQQNPQYQDVVVSVCYAGELKVWLFDHTFSPFNGNMDENGNPFKCIGVMDRIPHSHRCQCGFWSMDGTKFLVCSEGYGGRLSVFNFDPETYTLTLIDQMVGYYPMASFITPENNPENRLFILSVEQIKQKKECGVSVNLFEVIASNSVTRVHSLVLNTSGPLCTTMQVNPSGNLVAFALQDRNIRIFRVSEQFYIEECCNFTAIGRGTIFMMLINKANQLSLHNCEKKTIDTYQIVTSRKDKYEATLISQHSLNSSAISLYFFMWINSSMIWTYIDSEFSLVKVKNDPSISSIQAGKRMSFLRFHDLTCCGIDFSPDGEYMVTGDFLGQVMLWKTDSTSHEPLMTCVVPGSIRAICCKWHENCWTNFDEDPTMIRRILSVFIGSLDKNVHCWNISLDTLETIDDPFNNINFSLTSDIVCLRWCNGICPRLLACGSSNGMLCVMEDNARESPILKIKLAIIGHKPIFHNTDSRFGSISQYSEIWSVCFSPCNKYVVTCSEDQTTRIFDLLGNQIHSLTGHTTAVTSVEWKYIKGIGEVICTCADDRSVMIWRLNTQYADKDKHYHHYHQLYELEKQQRKMDTEFDDDDFDKQERHSMDRWGLYHVFRTDHYGLDWHTLTYLQIEPKGHRLAACTQNGFVFVWDLRLRKLLSFGKAHQGSCEGLRWNEDRNLLATCSSDCTINIFDMNHP</sequence>
<evidence type="ECO:0000256" key="1">
    <source>
        <dbReference type="ARBA" id="ARBA00022574"/>
    </source>
</evidence>
<feature type="repeat" description="WD" evidence="3">
    <location>
        <begin position="730"/>
        <end position="768"/>
    </location>
</feature>
<dbReference type="AlphaFoldDB" id="A0A6A5BFM6"/>
<keyword evidence="2" id="KW-0677">Repeat</keyword>
<feature type="repeat" description="WD" evidence="3">
    <location>
        <begin position="516"/>
        <end position="551"/>
    </location>
</feature>
<evidence type="ECO:0000256" key="2">
    <source>
        <dbReference type="ARBA" id="ARBA00022737"/>
    </source>
</evidence>
<dbReference type="PANTHER" id="PTHR19848:SF8">
    <property type="entry name" value="F-BOX AND WD REPEAT DOMAIN CONTAINING 7"/>
    <property type="match status" value="1"/>
</dbReference>
<evidence type="ECO:0000313" key="5">
    <source>
        <dbReference type="EMBL" id="KAF0973436.1"/>
    </source>
</evidence>
<evidence type="ECO:0000256" key="3">
    <source>
        <dbReference type="PROSITE-ProRule" id="PRU00221"/>
    </source>
</evidence>
<dbReference type="InterPro" id="IPR001680">
    <property type="entry name" value="WD40_rpt"/>
</dbReference>
<dbReference type="VEuPathDB" id="AmoebaDB:NF0055710"/>
<dbReference type="Pfam" id="PF00400">
    <property type="entry name" value="WD40"/>
    <property type="match status" value="4"/>
</dbReference>
<dbReference type="OMA" id="DCTINIF"/>
<dbReference type="SUPFAM" id="SSF50978">
    <property type="entry name" value="WD40 repeat-like"/>
    <property type="match status" value="1"/>
</dbReference>
<name>A0A6A5BFM6_NAEFO</name>
<dbReference type="InterPro" id="IPR015943">
    <property type="entry name" value="WD40/YVTN_repeat-like_dom_sf"/>
</dbReference>
<proteinExistence type="predicted"/>
<reference evidence="5 6" key="1">
    <citation type="journal article" date="2019" name="Sci. Rep.">
        <title>Nanopore sequencing improves the draft genome of the human pathogenic amoeba Naegleria fowleri.</title>
        <authorList>
            <person name="Liechti N."/>
            <person name="Schurch N."/>
            <person name="Bruggmann R."/>
            <person name="Wittwer M."/>
        </authorList>
    </citation>
    <scope>NUCLEOTIDE SEQUENCE [LARGE SCALE GENOMIC DNA]</scope>
    <source>
        <strain evidence="5 6">ATCC 30894</strain>
    </source>
</reference>
<feature type="compositionally biased region" description="Low complexity" evidence="4">
    <location>
        <begin position="71"/>
        <end position="86"/>
    </location>
</feature>
<dbReference type="VEuPathDB" id="AmoebaDB:NfTy_091830"/>
<dbReference type="EMBL" id="VFQX01000060">
    <property type="protein sequence ID" value="KAF0973436.1"/>
    <property type="molecule type" value="Genomic_DNA"/>
</dbReference>
<feature type="repeat" description="WD" evidence="3">
    <location>
        <begin position="866"/>
        <end position="902"/>
    </location>
</feature>
<dbReference type="InterPro" id="IPR036322">
    <property type="entry name" value="WD40_repeat_dom_sf"/>
</dbReference>
<protein>
    <submittedName>
        <fullName evidence="5">Uncharacterized protein</fullName>
    </submittedName>
</protein>
<dbReference type="Gene3D" id="2.130.10.10">
    <property type="entry name" value="YVTN repeat-like/Quinoprotein amine dehydrogenase"/>
    <property type="match status" value="4"/>
</dbReference>
<dbReference type="VEuPathDB" id="AmoebaDB:FDP41_008140"/>
<evidence type="ECO:0000256" key="4">
    <source>
        <dbReference type="SAM" id="MobiDB-lite"/>
    </source>
</evidence>
<comment type="caution">
    <text evidence="5">The sequence shown here is derived from an EMBL/GenBank/DDBJ whole genome shotgun (WGS) entry which is preliminary data.</text>
</comment>
<accession>A0A6A5BFM6</accession>
<keyword evidence="6" id="KW-1185">Reference proteome</keyword>